<evidence type="ECO:0000256" key="2">
    <source>
        <dbReference type="SAM" id="Phobius"/>
    </source>
</evidence>
<feature type="region of interest" description="Disordered" evidence="1">
    <location>
        <begin position="1"/>
        <end position="40"/>
    </location>
</feature>
<feature type="transmembrane region" description="Helical" evidence="2">
    <location>
        <begin position="73"/>
        <end position="94"/>
    </location>
</feature>
<feature type="region of interest" description="Disordered" evidence="1">
    <location>
        <begin position="100"/>
        <end position="121"/>
    </location>
</feature>
<dbReference type="RefSeq" id="WP_068277847.1">
    <property type="nucleotide sequence ID" value="NZ_LQZG01000005.1"/>
</dbReference>
<proteinExistence type="predicted"/>
<feature type="compositionally biased region" description="Basic and acidic residues" evidence="1">
    <location>
        <begin position="17"/>
        <end position="31"/>
    </location>
</feature>
<evidence type="ECO:0000313" key="4">
    <source>
        <dbReference type="Proteomes" id="UP000076976"/>
    </source>
</evidence>
<sequence length="121" mass="12866">MSPLRRRVDTPQPRLVTRREGPSPDAHRWATDPESPNPAAQADALGATVLAYLISGPLLFGGIGWLLDRWLGTSLIVAVGALLGMGLSLYVIWLRYGTSQAPTSGGDTALPGAKPHNEENP</sequence>
<organism evidence="3 4">
    <name type="scientific">Janibacter melonis</name>
    <dbReference type="NCBI Taxonomy" id="262209"/>
    <lineage>
        <taxon>Bacteria</taxon>
        <taxon>Bacillati</taxon>
        <taxon>Actinomycetota</taxon>
        <taxon>Actinomycetes</taxon>
        <taxon>Micrococcales</taxon>
        <taxon>Intrasporangiaceae</taxon>
        <taxon>Janibacter</taxon>
    </lineage>
</organism>
<reference evidence="3 4" key="1">
    <citation type="submission" date="2016-01" db="EMBL/GenBank/DDBJ databases">
        <title>Janibacter melonis strain CD11_4 genome sequencing and assembly.</title>
        <authorList>
            <person name="Nair G.R."/>
            <person name="Kaur G."/>
            <person name="Chander A.M."/>
            <person name="Mayilraj S."/>
        </authorList>
    </citation>
    <scope>NUCLEOTIDE SEQUENCE [LARGE SCALE GENOMIC DNA]</scope>
    <source>
        <strain evidence="3 4">CD11-4</strain>
    </source>
</reference>
<dbReference type="STRING" id="262209.AWH69_15030"/>
<gene>
    <name evidence="3" type="ORF">AWH69_15030</name>
</gene>
<dbReference type="AlphaFoldDB" id="A0A176Q926"/>
<evidence type="ECO:0000256" key="1">
    <source>
        <dbReference type="SAM" id="MobiDB-lite"/>
    </source>
</evidence>
<dbReference type="EMBL" id="LQZG01000005">
    <property type="protein sequence ID" value="OAB86208.1"/>
    <property type="molecule type" value="Genomic_DNA"/>
</dbReference>
<protein>
    <recommendedName>
        <fullName evidence="5">AtpZ/AtpI family protein</fullName>
    </recommendedName>
</protein>
<keyword evidence="2" id="KW-0812">Transmembrane</keyword>
<name>A0A176Q926_9MICO</name>
<keyword evidence="2" id="KW-0472">Membrane</keyword>
<feature type="transmembrane region" description="Helical" evidence="2">
    <location>
        <begin position="44"/>
        <end position="67"/>
    </location>
</feature>
<accession>A0A176Q926</accession>
<keyword evidence="4" id="KW-1185">Reference proteome</keyword>
<comment type="caution">
    <text evidence="3">The sequence shown here is derived from an EMBL/GenBank/DDBJ whole genome shotgun (WGS) entry which is preliminary data.</text>
</comment>
<keyword evidence="2" id="KW-1133">Transmembrane helix</keyword>
<evidence type="ECO:0000313" key="3">
    <source>
        <dbReference type="EMBL" id="OAB86208.1"/>
    </source>
</evidence>
<dbReference type="Proteomes" id="UP000076976">
    <property type="component" value="Unassembled WGS sequence"/>
</dbReference>
<evidence type="ECO:0008006" key="5">
    <source>
        <dbReference type="Google" id="ProtNLM"/>
    </source>
</evidence>